<dbReference type="EMBL" id="FNPG01000033">
    <property type="protein sequence ID" value="SDY74819.1"/>
    <property type="molecule type" value="Genomic_DNA"/>
</dbReference>
<accession>A0A1H3MF92</accession>
<dbReference type="Pfam" id="PF11760">
    <property type="entry name" value="CbiG_N"/>
    <property type="match status" value="1"/>
</dbReference>
<organism evidence="3 4">
    <name type="scientific">Lachnobacterium bovis DSM 14045</name>
    <dbReference type="NCBI Taxonomy" id="1122142"/>
    <lineage>
        <taxon>Bacteria</taxon>
        <taxon>Bacillati</taxon>
        <taxon>Bacillota</taxon>
        <taxon>Clostridia</taxon>
        <taxon>Lachnospirales</taxon>
        <taxon>Lachnospiraceae</taxon>
        <taxon>Lachnobacterium</taxon>
    </lineage>
</organism>
<dbReference type="Gene3D" id="3.30.420.180">
    <property type="entry name" value="CobE/GbiG C-terminal domain"/>
    <property type="match status" value="1"/>
</dbReference>
<keyword evidence="4" id="KW-1185">Reference proteome</keyword>
<dbReference type="GO" id="GO:0009236">
    <property type="term" value="P:cobalamin biosynthetic process"/>
    <property type="evidence" value="ECO:0007669"/>
    <property type="project" value="InterPro"/>
</dbReference>
<evidence type="ECO:0000259" key="1">
    <source>
        <dbReference type="Pfam" id="PF01890"/>
    </source>
</evidence>
<protein>
    <submittedName>
        <fullName evidence="3">Cobalt-precorrin 5A hydrolase</fullName>
    </submittedName>
</protein>
<dbReference type="Pfam" id="PF01890">
    <property type="entry name" value="CbiG_C"/>
    <property type="match status" value="1"/>
</dbReference>
<proteinExistence type="predicted"/>
<reference evidence="3 4" key="1">
    <citation type="submission" date="2016-10" db="EMBL/GenBank/DDBJ databases">
        <authorList>
            <person name="de Groot N.N."/>
        </authorList>
    </citation>
    <scope>NUCLEOTIDE SEQUENCE [LARGE SCALE GENOMIC DNA]</scope>
    <source>
        <strain evidence="3 4">DSM 14045</strain>
    </source>
</reference>
<dbReference type="Proteomes" id="UP000183918">
    <property type="component" value="Unassembled WGS sequence"/>
</dbReference>
<feature type="domain" description="Cobalamin synthesis G N-terminal" evidence="2">
    <location>
        <begin position="50"/>
        <end position="130"/>
    </location>
</feature>
<evidence type="ECO:0000313" key="4">
    <source>
        <dbReference type="Proteomes" id="UP000183918"/>
    </source>
</evidence>
<evidence type="ECO:0000313" key="3">
    <source>
        <dbReference type="EMBL" id="SDY74819.1"/>
    </source>
</evidence>
<dbReference type="InterPro" id="IPR036518">
    <property type="entry name" value="CobE/GbiG_C_sf"/>
</dbReference>
<dbReference type="PANTHER" id="PTHR37477:SF1">
    <property type="entry name" value="COBALT-PRECORRIN-5A HYDROLASE"/>
    <property type="match status" value="1"/>
</dbReference>
<dbReference type="STRING" id="1122142.SAMN02910414_02288"/>
<evidence type="ECO:0000259" key="2">
    <source>
        <dbReference type="Pfam" id="PF11760"/>
    </source>
</evidence>
<feature type="domain" description="CobE/GbiG C-terminal" evidence="1">
    <location>
        <begin position="230"/>
        <end position="355"/>
    </location>
</feature>
<dbReference type="AlphaFoldDB" id="A0A1H3MF92"/>
<dbReference type="SUPFAM" id="SSF159672">
    <property type="entry name" value="CbiG N-terminal domain-like"/>
    <property type="match status" value="1"/>
</dbReference>
<sequence>MVISIISFTTKGAMLSKTLLKVLDNYDVRCFSKKKSYEGVFFLGDSLTEWVKKEFKKHHTIIFIGACGIAVRAIAPSVKNKLVDSAVINMDENGEFVIPILSGHYGGANDLAVLIAAKIKAIPIITTATDVEDKFAIDIFAKKNNLFIGNKFGIAQVSAKVLDGQPITMSIENGHSFFIKEHQISIKNTIINLKDFPPKETVDVVIADSKNDFLLNNQIKANLYLYPQNYVIGIGCKKGKTLEEIENHVLYVLEENKIDIEECIAITSVDIKKDEKGIIDFSEKYNIPFKTFDVETLKKQKGNFEESDFVRETIGVGNVCETSALAYINSEFYGEKKESEIVCHKTANNGVTVAVVHKDWRISIDD</sequence>
<keyword evidence="3" id="KW-0378">Hydrolase</keyword>
<dbReference type="OrthoDB" id="9781023at2"/>
<dbReference type="InterPro" id="IPR002750">
    <property type="entry name" value="CobE/GbiG_C"/>
</dbReference>
<name>A0A1H3MF92_9FIRM</name>
<dbReference type="GO" id="GO:0016787">
    <property type="term" value="F:hydrolase activity"/>
    <property type="evidence" value="ECO:0007669"/>
    <property type="project" value="UniProtKB-KW"/>
</dbReference>
<gene>
    <name evidence="3" type="ORF">SAMN02910414_02288</name>
</gene>
<dbReference type="InterPro" id="IPR052553">
    <property type="entry name" value="CbiG_hydrolase"/>
</dbReference>
<dbReference type="InterPro" id="IPR021744">
    <property type="entry name" value="CbiG_N"/>
</dbReference>
<dbReference type="InterPro" id="IPR038029">
    <property type="entry name" value="GbiG_N_sf"/>
</dbReference>
<dbReference type="SUPFAM" id="SSF159664">
    <property type="entry name" value="CobE/GbiG C-terminal domain-like"/>
    <property type="match status" value="1"/>
</dbReference>
<dbReference type="PANTHER" id="PTHR37477">
    <property type="entry name" value="COBALT-PRECORRIN-5A HYDROLASE"/>
    <property type="match status" value="1"/>
</dbReference>
<dbReference type="RefSeq" id="WP_083354566.1">
    <property type="nucleotide sequence ID" value="NZ_FNPG01000033.1"/>
</dbReference>
<dbReference type="Gene3D" id="3.40.50.11220">
    <property type="match status" value="1"/>
</dbReference>